<evidence type="ECO:0000313" key="6">
    <source>
        <dbReference type="Proteomes" id="UP001163823"/>
    </source>
</evidence>
<reference evidence="5" key="1">
    <citation type="journal article" date="2023" name="Science">
        <title>Elucidation of the pathway for biosynthesis of saponin adjuvants from the soapbark tree.</title>
        <authorList>
            <person name="Reed J."/>
            <person name="Orme A."/>
            <person name="El-Demerdash A."/>
            <person name="Owen C."/>
            <person name="Martin L.B.B."/>
            <person name="Misra R.C."/>
            <person name="Kikuchi S."/>
            <person name="Rejzek M."/>
            <person name="Martin A.C."/>
            <person name="Harkess A."/>
            <person name="Leebens-Mack J."/>
            <person name="Louveau T."/>
            <person name="Stephenson M.J."/>
            <person name="Osbourn A."/>
        </authorList>
    </citation>
    <scope>NUCLEOTIDE SEQUENCE</scope>
    <source>
        <strain evidence="5">S10</strain>
    </source>
</reference>
<feature type="domain" description="Jacalin-type lectin" evidence="4">
    <location>
        <begin position="10"/>
        <end position="152"/>
    </location>
</feature>
<dbReference type="KEGG" id="qsa:O6P43_016219"/>
<evidence type="ECO:0000256" key="2">
    <source>
        <dbReference type="ARBA" id="ARBA00022734"/>
    </source>
</evidence>
<accession>A0AAD7M136</accession>
<name>A0AAD7M136_QUISA</name>
<dbReference type="SUPFAM" id="SSF51101">
    <property type="entry name" value="Mannose-binding lectins"/>
    <property type="match status" value="3"/>
</dbReference>
<feature type="domain" description="Jacalin-type lectin" evidence="4">
    <location>
        <begin position="242"/>
        <end position="384"/>
    </location>
</feature>
<dbReference type="AlphaFoldDB" id="A0AAD7M136"/>
<dbReference type="Pfam" id="PF01419">
    <property type="entry name" value="Jacalin"/>
    <property type="match status" value="3"/>
</dbReference>
<organism evidence="5 6">
    <name type="scientific">Quillaja saponaria</name>
    <name type="common">Soap bark tree</name>
    <dbReference type="NCBI Taxonomy" id="32244"/>
    <lineage>
        <taxon>Eukaryota</taxon>
        <taxon>Viridiplantae</taxon>
        <taxon>Streptophyta</taxon>
        <taxon>Embryophyta</taxon>
        <taxon>Tracheophyta</taxon>
        <taxon>Spermatophyta</taxon>
        <taxon>Magnoliopsida</taxon>
        <taxon>eudicotyledons</taxon>
        <taxon>Gunneridae</taxon>
        <taxon>Pentapetalae</taxon>
        <taxon>rosids</taxon>
        <taxon>fabids</taxon>
        <taxon>Fabales</taxon>
        <taxon>Quillajaceae</taxon>
        <taxon>Quillaja</taxon>
    </lineage>
</organism>
<gene>
    <name evidence="5" type="ORF">O6P43_016219</name>
</gene>
<dbReference type="InterPro" id="IPR033734">
    <property type="entry name" value="Jacalin-like_lectin_dom_plant"/>
</dbReference>
<keyword evidence="2" id="KW-0430">Lectin</keyword>
<dbReference type="EMBL" id="JARAOO010000006">
    <property type="protein sequence ID" value="KAJ7966805.1"/>
    <property type="molecule type" value="Genomic_DNA"/>
</dbReference>
<feature type="domain" description="Jacalin-type lectin" evidence="4">
    <location>
        <begin position="439"/>
        <end position="583"/>
    </location>
</feature>
<evidence type="ECO:0000256" key="3">
    <source>
        <dbReference type="ARBA" id="ARBA00074236"/>
    </source>
</evidence>
<dbReference type="PANTHER" id="PTHR47293">
    <property type="entry name" value="JACALIN-RELATED LECTIN 3"/>
    <property type="match status" value="1"/>
</dbReference>
<dbReference type="FunFam" id="2.100.10.30:FF:000001">
    <property type="entry name" value="Jacalin-related lectin 33"/>
    <property type="match status" value="3"/>
</dbReference>
<proteinExistence type="inferred from homology"/>
<protein>
    <recommendedName>
        <fullName evidence="3">Mannose/glucose-specific lectin</fullName>
    </recommendedName>
</protein>
<evidence type="ECO:0000259" key="4">
    <source>
        <dbReference type="PROSITE" id="PS51752"/>
    </source>
</evidence>
<keyword evidence="6" id="KW-1185">Reference proteome</keyword>
<comment type="caution">
    <text evidence="5">The sequence shown here is derived from an EMBL/GenBank/DDBJ whole genome shotgun (WGS) entry which is preliminary data.</text>
</comment>
<evidence type="ECO:0000313" key="5">
    <source>
        <dbReference type="EMBL" id="KAJ7966805.1"/>
    </source>
</evidence>
<sequence>MNFEDSEKKPLSVGPWGGQGGNHWDDGVYSTIRQLVISHGSGIDSVQIEYDENGSSIWSEKHGGSGGVKTDKVRLDYPDEFLTSIHGYYGSINGWSAAFVRSLTFESNKKTYGPFGVEQGTYFSFPMTGGKIVGFHGRCGWYLDAIAAYLKPLNKPNPSKVSFHSQNTVASVTTEHIGYSVIQGSVGQNYDIVLAVRQKEGFSNHLPNNSPVKFPNSQEFNDVGKKEKIAHVEKVASKVEGVVTYGPWGGTGGTIFDDGVYTGIKQINLSRNVGIVWIKVLYDKEGNAMWGSRFGGTGGYKKDKIIFDFPSEILTHITGYYGPMMYMGPTVIKSLTFHTTKRLYGPYGDEQGAYFTTKLKEGKIVGIHGRKGLFVDSLGVHVIEGKVTPVTHAPPSHAIIPREPGIAEIDNPLRSTKLVLAKPGPVEEVARGVIKEPSPCGPGPWGGDGGRAWDDGVFSGIKQIYLTRAAESICSIQIEYDRNGQSVWSVKHGSNEGNVMHRIKLEYPHEVLTCISGYYGSITKEERPKIIKSLTFHTSRGKYGPYGEEVGSFFTSTTTEGKIVGFHGRSSLYLDAIGVHMQHWLGNHKTAKSSIFKLF</sequence>
<dbReference type="PROSITE" id="PS51752">
    <property type="entry name" value="JACALIN_LECTIN"/>
    <property type="match status" value="3"/>
</dbReference>
<dbReference type="CDD" id="cd09612">
    <property type="entry name" value="Jacalin"/>
    <property type="match status" value="3"/>
</dbReference>
<dbReference type="SMART" id="SM00915">
    <property type="entry name" value="Jacalin"/>
    <property type="match status" value="3"/>
</dbReference>
<dbReference type="InterPro" id="IPR036404">
    <property type="entry name" value="Jacalin-like_lectin_dom_sf"/>
</dbReference>
<evidence type="ECO:0000256" key="1">
    <source>
        <dbReference type="ARBA" id="ARBA00006568"/>
    </source>
</evidence>
<dbReference type="GO" id="GO:0005537">
    <property type="term" value="F:D-mannose binding"/>
    <property type="evidence" value="ECO:0007669"/>
    <property type="project" value="UniProtKB-ARBA"/>
</dbReference>
<dbReference type="PANTHER" id="PTHR47293:SF68">
    <property type="entry name" value="JACALIN-RELATED LECTIN 3"/>
    <property type="match status" value="1"/>
</dbReference>
<dbReference type="Proteomes" id="UP001163823">
    <property type="component" value="Chromosome 6"/>
</dbReference>
<dbReference type="InterPro" id="IPR001229">
    <property type="entry name" value="Jacalin-like_lectin_dom"/>
</dbReference>
<dbReference type="Gene3D" id="2.100.10.30">
    <property type="entry name" value="Jacalin-like lectin domain"/>
    <property type="match status" value="3"/>
</dbReference>
<comment type="similarity">
    <text evidence="1">Belongs to the jacalin lectin family.</text>
</comment>
<dbReference type="GO" id="GO:0005536">
    <property type="term" value="F:D-glucose binding"/>
    <property type="evidence" value="ECO:0007669"/>
    <property type="project" value="UniProtKB-ARBA"/>
</dbReference>